<dbReference type="InterPro" id="IPR012337">
    <property type="entry name" value="RNaseH-like_sf"/>
</dbReference>
<dbReference type="InterPro" id="IPR001584">
    <property type="entry name" value="Integrase_cat-core"/>
</dbReference>
<dbReference type="PANTHER" id="PTHR35004">
    <property type="entry name" value="TRANSPOSASE RV3428C-RELATED"/>
    <property type="match status" value="1"/>
</dbReference>
<dbReference type="Gene3D" id="3.30.420.10">
    <property type="entry name" value="Ribonuclease H-like superfamily/Ribonuclease H"/>
    <property type="match status" value="1"/>
</dbReference>
<dbReference type="SUPFAM" id="SSF53098">
    <property type="entry name" value="Ribonuclease H-like"/>
    <property type="match status" value="1"/>
</dbReference>
<gene>
    <name evidence="2" type="ORF">AVL55_10220</name>
</gene>
<dbReference type="GO" id="GO:0003676">
    <property type="term" value="F:nucleic acid binding"/>
    <property type="evidence" value="ECO:0007669"/>
    <property type="project" value="InterPro"/>
</dbReference>
<evidence type="ECO:0000259" key="1">
    <source>
        <dbReference type="PROSITE" id="PS50994"/>
    </source>
</evidence>
<dbReference type="Proteomes" id="UP000063991">
    <property type="component" value="Chromosome"/>
</dbReference>
<reference evidence="2 3" key="1">
    <citation type="submission" date="2015-12" db="EMBL/GenBank/DDBJ databases">
        <authorList>
            <person name="Shamseldin A."/>
            <person name="Moawad H."/>
            <person name="Abd El-Rahim W.M."/>
            <person name="Sadowsky M.J."/>
        </authorList>
    </citation>
    <scope>NUCLEOTIDE SEQUENCE [LARGE SCALE GENOMIC DNA]</scope>
    <source>
        <strain evidence="2 3">D7</strain>
    </source>
</reference>
<dbReference type="InterPro" id="IPR036397">
    <property type="entry name" value="RNaseH_sf"/>
</dbReference>
<name>A0A126Q249_ALTMA</name>
<dbReference type="GO" id="GO:0015074">
    <property type="term" value="P:DNA integration"/>
    <property type="evidence" value="ECO:0007669"/>
    <property type="project" value="InterPro"/>
</dbReference>
<dbReference type="EMBL" id="CP014323">
    <property type="protein sequence ID" value="AMJ98508.1"/>
    <property type="molecule type" value="Genomic_DNA"/>
</dbReference>
<evidence type="ECO:0000313" key="3">
    <source>
        <dbReference type="Proteomes" id="UP000063991"/>
    </source>
</evidence>
<organism evidence="2 3">
    <name type="scientific">Alteromonas macleodii</name>
    <name type="common">Pseudoalteromonas macleodii</name>
    <dbReference type="NCBI Taxonomy" id="28108"/>
    <lineage>
        <taxon>Bacteria</taxon>
        <taxon>Pseudomonadati</taxon>
        <taxon>Pseudomonadota</taxon>
        <taxon>Gammaproteobacteria</taxon>
        <taxon>Alteromonadales</taxon>
        <taxon>Alteromonadaceae</taxon>
        <taxon>Alteromonas/Salinimonas group</taxon>
        <taxon>Alteromonas</taxon>
    </lineage>
</organism>
<evidence type="ECO:0000313" key="2">
    <source>
        <dbReference type="EMBL" id="AMJ98508.1"/>
    </source>
</evidence>
<protein>
    <submittedName>
        <fullName evidence="2">Integrase</fullName>
    </submittedName>
</protein>
<sequence>MKAKRIAPEVLLDLSSRMELFPARSDERKNIVKSACDLYGVSESTLYRQLRSVNKPKPLKRTDSGKSRVIPISEMEKYCEIIAALKIRTTNKNGRHISTNVAIDLLESTGVESEYGFIKLEKGKLSKTTINRYLAQFGLDKHNLIKNTPAVRFQARHSNECWQFDLSPSDLKSVDEPLWYDESKGLPILMLYSVVDDRSGVCYQEYRNVHGEDAGNALRFLFNAMSPKSDPDVPFQGIPHMIYMDNGPIARSRVFQSVMKYLGIDVKVHMPDSKDKRRKTARSKGKVERAFRTVKECHEVLYHLREPKNEVEANQMLSDYLKKYNDHQHRAEPHSRMEDWLQNIDGAVKQMCSWERFSSFAREPEKRKVGIDARIPVDGSVYEVDPDLAGEQVVLWWGLFDDELYVEHDGQRYGAYFPISGPIPLYRYRKFKQTKTEKRLGKLETLAKSLKLPDSENDENHQVILSMKNVVEPVPTREFDNPDPFNEKRFENILKAKLAISNYLGKPLTILAQGDRDMIDAILSESLDKEAVMKRIKEYFHNRSGEHAN</sequence>
<feature type="domain" description="Integrase catalytic" evidence="1">
    <location>
        <begin position="145"/>
        <end position="344"/>
    </location>
</feature>
<accession>A0A126Q249</accession>
<dbReference type="AlphaFoldDB" id="A0A126Q249"/>
<dbReference type="PROSITE" id="PS50994">
    <property type="entry name" value="INTEGRASE"/>
    <property type="match status" value="1"/>
</dbReference>
<dbReference type="PANTHER" id="PTHR35004:SF7">
    <property type="entry name" value="INTEGRASE PROTEIN"/>
    <property type="match status" value="1"/>
</dbReference>
<proteinExistence type="predicted"/>